<feature type="transmembrane region" description="Helical" evidence="2">
    <location>
        <begin position="269"/>
        <end position="293"/>
    </location>
</feature>
<dbReference type="EMBL" id="CCBN010000009">
    <property type="protein sequence ID" value="CDO54929.1"/>
    <property type="molecule type" value="Genomic_DNA"/>
</dbReference>
<evidence type="ECO:0000256" key="1">
    <source>
        <dbReference type="SAM" id="MobiDB-lite"/>
    </source>
</evidence>
<feature type="region of interest" description="Disordered" evidence="1">
    <location>
        <begin position="370"/>
        <end position="392"/>
    </location>
</feature>
<feature type="transmembrane region" description="Helical" evidence="2">
    <location>
        <begin position="326"/>
        <end position="346"/>
    </location>
</feature>
<gene>
    <name evidence="3" type="ORF">BN980_GECA09s01440g</name>
</gene>
<dbReference type="AlphaFoldDB" id="A0A0J9XDI7"/>
<evidence type="ECO:0000256" key="2">
    <source>
        <dbReference type="SAM" id="Phobius"/>
    </source>
</evidence>
<keyword evidence="2" id="KW-0472">Membrane</keyword>
<keyword evidence="4" id="KW-1185">Reference proteome</keyword>
<reference evidence="3" key="1">
    <citation type="submission" date="2014-03" db="EMBL/GenBank/DDBJ databases">
        <authorList>
            <person name="Casaregola S."/>
        </authorList>
    </citation>
    <scope>NUCLEOTIDE SEQUENCE [LARGE SCALE GENOMIC DNA]</scope>
    <source>
        <strain evidence="3">CLIB 918</strain>
    </source>
</reference>
<keyword evidence="2" id="KW-0812">Transmembrane</keyword>
<evidence type="ECO:0000313" key="3">
    <source>
        <dbReference type="EMBL" id="CDO54929.1"/>
    </source>
</evidence>
<accession>A0A0J9XDI7</accession>
<organism evidence="3 4">
    <name type="scientific">Geotrichum candidum</name>
    <name type="common">Oospora lactis</name>
    <name type="synonym">Dipodascus geotrichum</name>
    <dbReference type="NCBI Taxonomy" id="1173061"/>
    <lineage>
        <taxon>Eukaryota</taxon>
        <taxon>Fungi</taxon>
        <taxon>Dikarya</taxon>
        <taxon>Ascomycota</taxon>
        <taxon>Saccharomycotina</taxon>
        <taxon>Dipodascomycetes</taxon>
        <taxon>Dipodascales</taxon>
        <taxon>Dipodascaceae</taxon>
        <taxon>Geotrichum</taxon>
    </lineage>
</organism>
<evidence type="ECO:0000313" key="4">
    <source>
        <dbReference type="Proteomes" id="UP000242525"/>
    </source>
</evidence>
<proteinExistence type="predicted"/>
<dbReference type="Proteomes" id="UP000242525">
    <property type="component" value="Unassembled WGS sequence"/>
</dbReference>
<keyword evidence="2" id="KW-1133">Transmembrane helix</keyword>
<feature type="compositionally biased region" description="Acidic residues" evidence="1">
    <location>
        <begin position="373"/>
        <end position="387"/>
    </location>
</feature>
<name>A0A0J9XDI7_GEOCN</name>
<sequence length="470" mass="54366">MITKRLLRFALGPSFLDSDYKRENAPIPYKLRIEQLVKNQNQILKLSEAKGKFKSASHRTSSHNQAARSINVRQYPLLAEMRDQVHLPYSATILMFYNVTTRLKFRISYGLFNSKFYRIFISDTVSCIISVIHDSFEIMFESAIYRGLSFLPTTIPRVLASLGTDLLLQPIRELKILHSASMIPFTRFLPFFTYDKNTILLGFGFFLFKESKRMLSDTIYTHCVNVLQKTTAKLDNKDLLKYLDKEASDKAAHASRYIDQSRSVFKMMLLDNISSIALSPVQILLWGLTMWNFGNSPRSLSYFPSGIDVVLKPSYQMLLFSTTVEVVLFIALNAFFEIVAEDLLFVMQKKLMRGKYVFLKTICFNDSPISDETLSETEGNEEDEDNSSIESNDNYFEDELDFSGEEFDFSGYEFDFSGDEEFDDTGGDNFLSMEYEGFNRASEEDDWIDEDEIYYDGEGEYSENEYYDFS</sequence>
<comment type="caution">
    <text evidence="3">The sequence shown here is derived from an EMBL/GenBank/DDBJ whole genome shotgun (WGS) entry which is preliminary data.</text>
</comment>
<protein>
    <submittedName>
        <fullName evidence="3">Uncharacterized protein</fullName>
    </submittedName>
</protein>